<evidence type="ECO:0000313" key="2">
    <source>
        <dbReference type="Proteomes" id="UP001213504"/>
    </source>
</evidence>
<dbReference type="EMBL" id="CP121270">
    <property type="protein sequence ID" value="WFP27140.1"/>
    <property type="molecule type" value="Genomic_DNA"/>
</dbReference>
<dbReference type="SUPFAM" id="SSF53756">
    <property type="entry name" value="UDP-Glycosyltransferase/glycogen phosphorylase"/>
    <property type="match status" value="1"/>
</dbReference>
<reference evidence="1" key="1">
    <citation type="submission" date="2023-04" db="EMBL/GenBank/DDBJ databases">
        <title>Complete genome sequence of a phthalic acid esters degrading bacterial strain.</title>
        <authorList>
            <person name="Weng L."/>
            <person name="Jia Y."/>
            <person name="Ren L."/>
        </authorList>
    </citation>
    <scope>NUCLEOTIDE SEQUENCE</scope>
    <source>
        <strain evidence="1">RL-LY01</strain>
    </source>
</reference>
<dbReference type="Pfam" id="PF05159">
    <property type="entry name" value="Capsule_synth"/>
    <property type="match status" value="1"/>
</dbReference>
<evidence type="ECO:0008006" key="3">
    <source>
        <dbReference type="Google" id="ProtNLM"/>
    </source>
</evidence>
<dbReference type="GO" id="GO:0015774">
    <property type="term" value="P:polysaccharide transport"/>
    <property type="evidence" value="ECO:0007669"/>
    <property type="project" value="InterPro"/>
</dbReference>
<organism evidence="1 2">
    <name type="scientific">Gordonia hongkongensis</name>
    <dbReference type="NCBI Taxonomy" id="1701090"/>
    <lineage>
        <taxon>Bacteria</taxon>
        <taxon>Bacillati</taxon>
        <taxon>Actinomycetota</taxon>
        <taxon>Actinomycetes</taxon>
        <taxon>Mycobacteriales</taxon>
        <taxon>Gordoniaceae</taxon>
        <taxon>Gordonia</taxon>
    </lineage>
</organism>
<dbReference type="AlphaFoldDB" id="A0AAX3TDA8"/>
<dbReference type="RefSeq" id="WP_242697105.1">
    <property type="nucleotide sequence ID" value="NZ_CP121270.1"/>
</dbReference>
<dbReference type="Gene3D" id="3.40.50.12580">
    <property type="match status" value="1"/>
</dbReference>
<gene>
    <name evidence="1" type="ORF">P9A14_05295</name>
</gene>
<sequence>MQKIPWRTVYEMDSTHTAVLYPLHDERDFQVAVRERHAVPQTAFLDYVASQLPAGHVLYIKPHPEHLTPHHSFFWRGLLRRPNVAFLHPSVPGDRALRDADIVLTLASSMGYEALKLGKPVVCYGRPFYSGRTITIDVKDLRDIRQAVVQAESFVPDDEVVGDLIEDVHRVSWNGSFTPLKLDSENLRQMALAVEEQIDSRCGEHGRRD</sequence>
<name>A0AAX3TDA8_9ACTN</name>
<accession>A0AAX3TDA8</accession>
<protein>
    <recommendedName>
        <fullName evidence="3">Capsule polysaccharide biosynthesis protein</fullName>
    </recommendedName>
</protein>
<dbReference type="Proteomes" id="UP001213504">
    <property type="component" value="Chromosome"/>
</dbReference>
<proteinExistence type="predicted"/>
<dbReference type="GO" id="GO:0000271">
    <property type="term" value="P:polysaccharide biosynthetic process"/>
    <property type="evidence" value="ECO:0007669"/>
    <property type="project" value="InterPro"/>
</dbReference>
<dbReference type="InterPro" id="IPR043148">
    <property type="entry name" value="TagF_C"/>
</dbReference>
<evidence type="ECO:0000313" key="1">
    <source>
        <dbReference type="EMBL" id="WFP27140.1"/>
    </source>
</evidence>
<dbReference type="InterPro" id="IPR007833">
    <property type="entry name" value="Capsule_polysaccharide_synth"/>
</dbReference>